<evidence type="ECO:0000313" key="2">
    <source>
        <dbReference type="EMBL" id="ESO12789.1"/>
    </source>
</evidence>
<reference evidence="3" key="3">
    <citation type="submission" date="2015-06" db="UniProtKB">
        <authorList>
            <consortium name="EnsemblMetazoa"/>
        </authorList>
    </citation>
    <scope>IDENTIFICATION</scope>
</reference>
<keyword evidence="1" id="KW-0732">Signal</keyword>
<organism evidence="3 4">
    <name type="scientific">Helobdella robusta</name>
    <name type="common">Californian leech</name>
    <dbReference type="NCBI Taxonomy" id="6412"/>
    <lineage>
        <taxon>Eukaryota</taxon>
        <taxon>Metazoa</taxon>
        <taxon>Spiralia</taxon>
        <taxon>Lophotrochozoa</taxon>
        <taxon>Annelida</taxon>
        <taxon>Clitellata</taxon>
        <taxon>Hirudinea</taxon>
        <taxon>Rhynchobdellida</taxon>
        <taxon>Glossiphoniidae</taxon>
        <taxon>Helobdella</taxon>
    </lineage>
</organism>
<dbReference type="Proteomes" id="UP000015101">
    <property type="component" value="Unassembled WGS sequence"/>
</dbReference>
<evidence type="ECO:0000256" key="1">
    <source>
        <dbReference type="SAM" id="SignalP"/>
    </source>
</evidence>
<sequence length="257" mass="29112">MITIISGFLSFYGIIVLVKASCFEKFKEGSICFCSCEKPAESLMFSELSYERAFVRCSLWCVQTSGCVAYNFWKSSYQCQLFNRTLKKFSVVPDCQYYFKKASYKSTLWVTVDDAIAEFYVNGNNISVALSFPYASDWKVADSYNVSKYLHVIAVKSHNIDGAGGLVFGSSDNYIQSNTTWKCTPTLYDGWYKINYNDTFWPAAAIGTMETVYRLSPTNLATGHWIVNQNNCGDCAVDFYCRKNLTELVAVKNCQNN</sequence>
<accession>T1ENY8</accession>
<dbReference type="EMBL" id="AMQM01000240">
    <property type="status" value="NOT_ANNOTATED_CDS"/>
    <property type="molecule type" value="Genomic_DNA"/>
</dbReference>
<dbReference type="AlphaFoldDB" id="T1ENY8"/>
<gene>
    <name evidence="3" type="primary">20198288</name>
    <name evidence="2" type="ORF">HELRODRAFT_159374</name>
</gene>
<name>T1ENY8_HELRO</name>
<dbReference type="EnsemblMetazoa" id="HelroT159374">
    <property type="protein sequence ID" value="HelroP159374"/>
    <property type="gene ID" value="HelroG159374"/>
</dbReference>
<feature type="chain" id="PRO_5010979910" description="Apple domain-containing protein" evidence="1">
    <location>
        <begin position="21"/>
        <end position="257"/>
    </location>
</feature>
<proteinExistence type="predicted"/>
<dbReference type="GeneID" id="20198288"/>
<dbReference type="Gene3D" id="2.60.120.260">
    <property type="entry name" value="Galactose-binding domain-like"/>
    <property type="match status" value="1"/>
</dbReference>
<reference evidence="4" key="1">
    <citation type="submission" date="2012-12" db="EMBL/GenBank/DDBJ databases">
        <authorList>
            <person name="Hellsten U."/>
            <person name="Grimwood J."/>
            <person name="Chapman J.A."/>
            <person name="Shapiro H."/>
            <person name="Aerts A."/>
            <person name="Otillar R.P."/>
            <person name="Terry A.Y."/>
            <person name="Boore J.L."/>
            <person name="Simakov O."/>
            <person name="Marletaz F."/>
            <person name="Cho S.-J."/>
            <person name="Edsinger-Gonzales E."/>
            <person name="Havlak P."/>
            <person name="Kuo D.-H."/>
            <person name="Larsson T."/>
            <person name="Lv J."/>
            <person name="Arendt D."/>
            <person name="Savage R."/>
            <person name="Osoegawa K."/>
            <person name="de Jong P."/>
            <person name="Lindberg D.R."/>
            <person name="Seaver E.C."/>
            <person name="Weisblat D.A."/>
            <person name="Putnam N.H."/>
            <person name="Grigoriev I.V."/>
            <person name="Rokhsar D.S."/>
        </authorList>
    </citation>
    <scope>NUCLEOTIDE SEQUENCE</scope>
</reference>
<dbReference type="OrthoDB" id="6071271at2759"/>
<dbReference type="RefSeq" id="XP_009009509.1">
    <property type="nucleotide sequence ID" value="XM_009011261.1"/>
</dbReference>
<dbReference type="CTD" id="20198288"/>
<dbReference type="KEGG" id="hro:HELRODRAFT_159374"/>
<dbReference type="EMBL" id="KB095811">
    <property type="protein sequence ID" value="ESO12789.1"/>
    <property type="molecule type" value="Genomic_DNA"/>
</dbReference>
<protein>
    <recommendedName>
        <fullName evidence="5">Apple domain-containing protein</fullName>
    </recommendedName>
</protein>
<evidence type="ECO:0000313" key="4">
    <source>
        <dbReference type="Proteomes" id="UP000015101"/>
    </source>
</evidence>
<evidence type="ECO:0008006" key="5">
    <source>
        <dbReference type="Google" id="ProtNLM"/>
    </source>
</evidence>
<feature type="signal peptide" evidence="1">
    <location>
        <begin position="1"/>
        <end position="20"/>
    </location>
</feature>
<dbReference type="InParanoid" id="T1ENY8"/>
<keyword evidence="4" id="KW-1185">Reference proteome</keyword>
<dbReference type="HOGENOM" id="CLU_066319_0_0_1"/>
<evidence type="ECO:0000313" key="3">
    <source>
        <dbReference type="EnsemblMetazoa" id="HelroP159374"/>
    </source>
</evidence>
<reference evidence="2 4" key="2">
    <citation type="journal article" date="2013" name="Nature">
        <title>Insights into bilaterian evolution from three spiralian genomes.</title>
        <authorList>
            <person name="Simakov O."/>
            <person name="Marletaz F."/>
            <person name="Cho S.J."/>
            <person name="Edsinger-Gonzales E."/>
            <person name="Havlak P."/>
            <person name="Hellsten U."/>
            <person name="Kuo D.H."/>
            <person name="Larsson T."/>
            <person name="Lv J."/>
            <person name="Arendt D."/>
            <person name="Savage R."/>
            <person name="Osoegawa K."/>
            <person name="de Jong P."/>
            <person name="Grimwood J."/>
            <person name="Chapman J.A."/>
            <person name="Shapiro H."/>
            <person name="Aerts A."/>
            <person name="Otillar R.P."/>
            <person name="Terry A.Y."/>
            <person name="Boore J.L."/>
            <person name="Grigoriev I.V."/>
            <person name="Lindberg D.R."/>
            <person name="Seaver E.C."/>
            <person name="Weisblat D.A."/>
            <person name="Putnam N.H."/>
            <person name="Rokhsar D.S."/>
        </authorList>
    </citation>
    <scope>NUCLEOTIDE SEQUENCE</scope>
</reference>